<dbReference type="InterPro" id="IPR006084">
    <property type="entry name" value="XPG/Rad2"/>
</dbReference>
<name>W2SGM7_CYPE1</name>
<protein>
    <recommendedName>
        <fullName evidence="8">XPG-I domain-containing protein</fullName>
    </recommendedName>
</protein>
<feature type="compositionally biased region" description="Basic and acidic residues" evidence="3">
    <location>
        <begin position="569"/>
        <end position="586"/>
    </location>
</feature>
<dbReference type="OrthoDB" id="2959108at2759"/>
<dbReference type="AlphaFoldDB" id="W2SGM7"/>
<dbReference type="InterPro" id="IPR029060">
    <property type="entry name" value="PIN-like_dom_sf"/>
</dbReference>
<feature type="domain" description="XPG N-terminal" evidence="5">
    <location>
        <begin position="1"/>
        <end position="101"/>
    </location>
</feature>
<dbReference type="EMBL" id="KB822711">
    <property type="protein sequence ID" value="ETN47034.1"/>
    <property type="molecule type" value="Genomic_DNA"/>
</dbReference>
<evidence type="ECO:0000256" key="1">
    <source>
        <dbReference type="ARBA" id="ARBA00022722"/>
    </source>
</evidence>
<dbReference type="SMART" id="SM00485">
    <property type="entry name" value="XPGN"/>
    <property type="match status" value="1"/>
</dbReference>
<feature type="compositionally biased region" description="Basic residues" evidence="3">
    <location>
        <begin position="669"/>
        <end position="681"/>
    </location>
</feature>
<evidence type="ECO:0000259" key="4">
    <source>
        <dbReference type="SMART" id="SM00484"/>
    </source>
</evidence>
<dbReference type="VEuPathDB" id="FungiDB:HMPREF1541_01224"/>
<dbReference type="GO" id="GO:0017108">
    <property type="term" value="F:5'-flap endonuclease activity"/>
    <property type="evidence" value="ECO:0007669"/>
    <property type="project" value="TreeGrafter"/>
</dbReference>
<dbReference type="InterPro" id="IPR006086">
    <property type="entry name" value="XPG-I_dom"/>
</dbReference>
<dbReference type="PRINTS" id="PR00853">
    <property type="entry name" value="XPGRADSUPER"/>
</dbReference>
<feature type="region of interest" description="Disordered" evidence="3">
    <location>
        <begin position="502"/>
        <end position="698"/>
    </location>
</feature>
<feature type="compositionally biased region" description="Polar residues" evidence="3">
    <location>
        <begin position="605"/>
        <end position="637"/>
    </location>
</feature>
<dbReference type="STRING" id="1220924.W2SGM7"/>
<dbReference type="PANTHER" id="PTHR11081:SF75">
    <property type="entry name" value="ENDONUCLEASE, PUTATIVE (AFU_ORTHOLOGUE AFUA_3G13260)-RELATED"/>
    <property type="match status" value="1"/>
</dbReference>
<dbReference type="GO" id="GO:0006281">
    <property type="term" value="P:DNA repair"/>
    <property type="evidence" value="ECO:0007669"/>
    <property type="project" value="UniProtKB-ARBA"/>
</dbReference>
<dbReference type="Pfam" id="PF00867">
    <property type="entry name" value="XPG_I"/>
    <property type="match status" value="1"/>
</dbReference>
<feature type="domain" description="XPG-I" evidence="4">
    <location>
        <begin position="109"/>
        <end position="181"/>
    </location>
</feature>
<evidence type="ECO:0000259" key="5">
    <source>
        <dbReference type="SMART" id="SM00485"/>
    </source>
</evidence>
<dbReference type="FunFam" id="3.40.50.1010:FF:000037">
    <property type="entry name" value="Rad2-like endonuclease, putative (AFU_orthologue AFUA_3G13260)"/>
    <property type="match status" value="1"/>
</dbReference>
<dbReference type="InterPro" id="IPR041177">
    <property type="entry name" value="GEN1_C"/>
</dbReference>
<dbReference type="Proteomes" id="UP000030752">
    <property type="component" value="Unassembled WGS sequence"/>
</dbReference>
<dbReference type="HOGENOM" id="CLU_007575_0_1_1"/>
<sequence length="782" mass="86366">MGIPGVLKEVGRGDRVALAKLAIEHLEHTQRPLRIAIDAAIWNFQTQSGQGGKNPALRTLYYRLLRLLALPIHPLFVYDGKDKPLSKRGHTVARYGSCIANETSKRLIQQFRFPCHSAPGEAEAECAQLQKHGIVDMVMSQDGDAIMFGSGVTLRNWSKEAARGNHEPTHVDLLNLKKIKQGPGLDPDGMILVAMLSGGDYDQQGLPGFGVHMACDIARAGFGTDLLEAIRTDDENALEDWRARLTYELETNESGYFKKRHKTLKIPETFPDRKILDCYLNPAISTRETLARLEQKWVEEWEANINIPSLREYVGQIFDWQYKPGAWKLVRTMTRPLLANRLQNGVVGSLVPSVEHIHERRVHYTTGGIPELRLSVIPVDVVGLDLEAEQDSPENLAALEEDQEIDNGEELEPDNATLEYMAQSPTKTKKPRWNPYTAEKIWIAETQVELGVPAIVEEWNQIQREKVEAARLKATRKGRGAKVKAGQVRQTDRIDQYFALTRTAAGPQPSKTATSDHISHSTQHYENALASDTPATPTKRRKPEAEAVPDNSPDLKQYFKPAKAGSRPILDRRVMKSSMDARESLKHSRPSTSNSISKDDLDLPTTPSVSFSGSIDNPIALTSSPTVVLTSDATSDYSPPRTPEKRRAGNSGLSTSPPVRGLEDSVTQRKVRRNVRKKLTRSKTEGDAASESPGPMEKFLSPRKARLARPVAAAAYLPDGSAASGGPAELTTGLKVGFGRKKVFAIPRESLEGTWKELNMEDAVSTTSRGGGRISCVNLDDA</sequence>
<dbReference type="SMART" id="SM00484">
    <property type="entry name" value="XPGI"/>
    <property type="match status" value="1"/>
</dbReference>
<dbReference type="eggNOG" id="KOG2519">
    <property type="taxonomic scope" value="Eukaryota"/>
</dbReference>
<reference evidence="6 7" key="1">
    <citation type="submission" date="2013-03" db="EMBL/GenBank/DDBJ databases">
        <title>The Genome Sequence of Phialophora europaea CBS 101466.</title>
        <authorList>
            <consortium name="The Broad Institute Genomics Platform"/>
            <person name="Cuomo C."/>
            <person name="de Hoog S."/>
            <person name="Gorbushina A."/>
            <person name="Walker B."/>
            <person name="Young S.K."/>
            <person name="Zeng Q."/>
            <person name="Gargeya S."/>
            <person name="Fitzgerald M."/>
            <person name="Haas B."/>
            <person name="Abouelleil A."/>
            <person name="Allen A.W."/>
            <person name="Alvarado L."/>
            <person name="Arachchi H.M."/>
            <person name="Berlin A.M."/>
            <person name="Chapman S.B."/>
            <person name="Gainer-Dewar J."/>
            <person name="Goldberg J."/>
            <person name="Griggs A."/>
            <person name="Gujja S."/>
            <person name="Hansen M."/>
            <person name="Howarth C."/>
            <person name="Imamovic A."/>
            <person name="Ireland A."/>
            <person name="Larimer J."/>
            <person name="McCowan C."/>
            <person name="Murphy C."/>
            <person name="Pearson M."/>
            <person name="Poon T.W."/>
            <person name="Priest M."/>
            <person name="Roberts A."/>
            <person name="Saif S."/>
            <person name="Shea T."/>
            <person name="Sisk P."/>
            <person name="Sykes S."/>
            <person name="Wortman J."/>
            <person name="Nusbaum C."/>
            <person name="Birren B."/>
        </authorList>
    </citation>
    <scope>NUCLEOTIDE SEQUENCE [LARGE SCALE GENOMIC DNA]</scope>
    <source>
        <strain evidence="6 7">CBS 101466</strain>
    </source>
</reference>
<proteinExistence type="predicted"/>
<dbReference type="SUPFAM" id="SSF47807">
    <property type="entry name" value="5' to 3' exonuclease, C-terminal subdomain"/>
    <property type="match status" value="1"/>
</dbReference>
<evidence type="ECO:0000313" key="7">
    <source>
        <dbReference type="Proteomes" id="UP000030752"/>
    </source>
</evidence>
<keyword evidence="7" id="KW-1185">Reference proteome</keyword>
<organism evidence="6 7">
    <name type="scientific">Cyphellophora europaea (strain CBS 101466)</name>
    <name type="common">Phialophora europaea</name>
    <dbReference type="NCBI Taxonomy" id="1220924"/>
    <lineage>
        <taxon>Eukaryota</taxon>
        <taxon>Fungi</taxon>
        <taxon>Dikarya</taxon>
        <taxon>Ascomycota</taxon>
        <taxon>Pezizomycotina</taxon>
        <taxon>Eurotiomycetes</taxon>
        <taxon>Chaetothyriomycetidae</taxon>
        <taxon>Chaetothyriales</taxon>
        <taxon>Cyphellophoraceae</taxon>
        <taxon>Cyphellophora</taxon>
    </lineage>
</organism>
<evidence type="ECO:0000256" key="3">
    <source>
        <dbReference type="SAM" id="MobiDB-lite"/>
    </source>
</evidence>
<dbReference type="Gene3D" id="3.40.50.1010">
    <property type="entry name" value="5'-nuclease"/>
    <property type="match status" value="2"/>
</dbReference>
<feature type="compositionally biased region" description="Polar residues" evidence="3">
    <location>
        <begin position="509"/>
        <end position="525"/>
    </location>
</feature>
<evidence type="ECO:0008006" key="8">
    <source>
        <dbReference type="Google" id="ProtNLM"/>
    </source>
</evidence>
<dbReference type="Pfam" id="PF18380">
    <property type="entry name" value="GEN1_C"/>
    <property type="match status" value="1"/>
</dbReference>
<dbReference type="GeneID" id="19968563"/>
<dbReference type="PANTHER" id="PTHR11081">
    <property type="entry name" value="FLAP ENDONUCLEASE FAMILY MEMBER"/>
    <property type="match status" value="1"/>
</dbReference>
<dbReference type="CDD" id="cd09906">
    <property type="entry name" value="H3TH_YEN1"/>
    <property type="match status" value="1"/>
</dbReference>
<evidence type="ECO:0000256" key="2">
    <source>
        <dbReference type="ARBA" id="ARBA00022801"/>
    </source>
</evidence>
<dbReference type="InParanoid" id="W2SGM7"/>
<evidence type="ECO:0000313" key="6">
    <source>
        <dbReference type="EMBL" id="ETN47034.1"/>
    </source>
</evidence>
<dbReference type="Pfam" id="PF00752">
    <property type="entry name" value="XPG_N"/>
    <property type="match status" value="1"/>
</dbReference>
<dbReference type="InterPro" id="IPR036279">
    <property type="entry name" value="5-3_exonuclease_C_sf"/>
</dbReference>
<dbReference type="CDD" id="cd09870">
    <property type="entry name" value="PIN_YEN1"/>
    <property type="match status" value="1"/>
</dbReference>
<dbReference type="SUPFAM" id="SSF88723">
    <property type="entry name" value="PIN domain-like"/>
    <property type="match status" value="1"/>
</dbReference>
<dbReference type="InterPro" id="IPR006085">
    <property type="entry name" value="XPG_DNA_repair_N"/>
</dbReference>
<accession>W2SGM7</accession>
<keyword evidence="2" id="KW-0378">Hydrolase</keyword>
<keyword evidence="1" id="KW-0540">Nuclease</keyword>
<dbReference type="RefSeq" id="XP_008711746.1">
    <property type="nucleotide sequence ID" value="XM_008713524.1"/>
</dbReference>
<dbReference type="GO" id="GO:0008821">
    <property type="term" value="F:crossover junction DNA endonuclease activity"/>
    <property type="evidence" value="ECO:0007669"/>
    <property type="project" value="InterPro"/>
</dbReference>
<dbReference type="InterPro" id="IPR037316">
    <property type="entry name" value="Yen1_H3TH"/>
</dbReference>
<gene>
    <name evidence="6" type="ORF">HMPREF1541_01224</name>
</gene>